<accession>A0A062VCG6</accession>
<sequence length="261" mass="29628">MKSTVITIDIKTKGSLENDFTGSIFRGWLGFILKCNPKRSCIECTESPLCPYFMVFKEQTDIKPFSILSFKKDEFIRNFIKIHGDRRKFVPKILSCIKDKASSKHFGGLEYSIESLEAKNIEIPKIKLSESTTIIFVSPLHLLRNRRTEVIPSFSSLLASSVRSFNRITKYYDQENYPYRISDDLLNSDIPIHDFDIKTVKFSHSTMDDKSITLEGSIGWVKYDTSSAPNEAGDILKIGEALQIGKHTTYGLGGFLINTEA</sequence>
<comment type="caution">
    <text evidence="2">The sequence shown here is derived from an EMBL/GenBank/DDBJ whole genome shotgun (WGS) entry which is preliminary data.</text>
</comment>
<dbReference type="Pfam" id="PF10040">
    <property type="entry name" value="CRISPR_Cas6"/>
    <property type="match status" value="1"/>
</dbReference>
<dbReference type="RefSeq" id="WP_048088752.1">
    <property type="nucleotide sequence ID" value="NZ_JMIY01000001.1"/>
</dbReference>
<evidence type="ECO:0000259" key="1">
    <source>
        <dbReference type="Pfam" id="PF10040"/>
    </source>
</evidence>
<dbReference type="EMBL" id="JMIY01000001">
    <property type="protein sequence ID" value="KCZ73374.1"/>
    <property type="molecule type" value="Genomic_DNA"/>
</dbReference>
<keyword evidence="3" id="KW-1185">Reference proteome</keyword>
<protein>
    <recommendedName>
        <fullName evidence="1">CRISPR-associated protein Cas6 C-terminal domain-containing protein</fullName>
    </recommendedName>
</protein>
<dbReference type="AlphaFoldDB" id="A0A062VCG6"/>
<dbReference type="Proteomes" id="UP000027153">
    <property type="component" value="Unassembled WGS sequence"/>
</dbReference>
<organism evidence="2 3">
    <name type="scientific">Candidatus Methanoperedens nitratireducens</name>
    <dbReference type="NCBI Taxonomy" id="1392998"/>
    <lineage>
        <taxon>Archaea</taxon>
        <taxon>Methanobacteriati</taxon>
        <taxon>Methanobacteriota</taxon>
        <taxon>Stenosarchaea group</taxon>
        <taxon>Methanomicrobia</taxon>
        <taxon>Methanosarcinales</taxon>
        <taxon>ANME-2 cluster</taxon>
        <taxon>Candidatus Methanoperedentaceae</taxon>
        <taxon>Candidatus Methanoperedens</taxon>
    </lineage>
</organism>
<dbReference type="Gene3D" id="3.30.70.1900">
    <property type="match status" value="1"/>
</dbReference>
<reference evidence="2 3" key="1">
    <citation type="journal article" date="2013" name="Nature">
        <title>Anaerobic oxidation of methane coupled to nitrate reduction in a novel archaeal lineage.</title>
        <authorList>
            <person name="Haroon M.F."/>
            <person name="Hu S."/>
            <person name="Shi Y."/>
            <person name="Imelfort M."/>
            <person name="Keller J."/>
            <person name="Hugenholtz P."/>
            <person name="Yuan Z."/>
            <person name="Tyson G.W."/>
        </authorList>
    </citation>
    <scope>NUCLEOTIDE SEQUENCE [LARGE SCALE GENOMIC DNA]</scope>
    <source>
        <strain evidence="2 3">ANME-2d</strain>
    </source>
</reference>
<evidence type="ECO:0000313" key="3">
    <source>
        <dbReference type="Proteomes" id="UP000027153"/>
    </source>
</evidence>
<dbReference type="InterPro" id="IPR019267">
    <property type="entry name" value="CRISPR-assoc_Cas6_C"/>
</dbReference>
<name>A0A062VCG6_9EURY</name>
<feature type="domain" description="CRISPR-associated protein Cas6 C-terminal" evidence="1">
    <location>
        <begin position="136"/>
        <end position="254"/>
    </location>
</feature>
<evidence type="ECO:0000313" key="2">
    <source>
        <dbReference type="EMBL" id="KCZ73374.1"/>
    </source>
</evidence>
<gene>
    <name evidence="2" type="ORF">ANME2D_00440</name>
</gene>
<proteinExistence type="predicted"/>
<dbReference type="OrthoDB" id="144511at2157"/>